<evidence type="ECO:0000313" key="3">
    <source>
        <dbReference type="Proteomes" id="UP000232149"/>
    </source>
</evidence>
<protein>
    <submittedName>
        <fullName evidence="1">Uncharacterized protein</fullName>
    </submittedName>
</protein>
<evidence type="ECO:0000313" key="2">
    <source>
        <dbReference type="EMBL" id="PJZ59482.1"/>
    </source>
</evidence>
<proteinExistence type="predicted"/>
<dbReference type="EMBL" id="NPDV01000005">
    <property type="protein sequence ID" value="PJZ53900.1"/>
    <property type="molecule type" value="Genomic_DNA"/>
</dbReference>
<name>A0A2M9YQX8_9LEPT</name>
<organism evidence="1 4">
    <name type="scientific">Leptospira adleri</name>
    <dbReference type="NCBI Taxonomy" id="2023186"/>
    <lineage>
        <taxon>Bacteria</taxon>
        <taxon>Pseudomonadati</taxon>
        <taxon>Spirochaetota</taxon>
        <taxon>Spirochaetia</taxon>
        <taxon>Leptospirales</taxon>
        <taxon>Leptospiraceae</taxon>
        <taxon>Leptospira</taxon>
    </lineage>
</organism>
<gene>
    <name evidence="2" type="ORF">CH376_23460</name>
    <name evidence="1" type="ORF">CH380_07810</name>
</gene>
<comment type="caution">
    <text evidence="1">The sequence shown here is derived from an EMBL/GenBank/DDBJ whole genome shotgun (WGS) entry which is preliminary data.</text>
</comment>
<evidence type="ECO:0000313" key="4">
    <source>
        <dbReference type="Proteomes" id="UP000232188"/>
    </source>
</evidence>
<dbReference type="EMBL" id="NPDU01000131">
    <property type="protein sequence ID" value="PJZ59482.1"/>
    <property type="molecule type" value="Genomic_DNA"/>
</dbReference>
<dbReference type="Proteomes" id="UP000232188">
    <property type="component" value="Unassembled WGS sequence"/>
</dbReference>
<sequence>MLKFKKLVLPKKILPILWTKNSSYSIDFLTSERSPILKFALLFKSCISKIFLPPNITGNAVFKSR</sequence>
<dbReference type="Proteomes" id="UP000232149">
    <property type="component" value="Unassembled WGS sequence"/>
</dbReference>
<reference evidence="3 4" key="1">
    <citation type="submission" date="2017-07" db="EMBL/GenBank/DDBJ databases">
        <title>Leptospira spp. isolated from tropical soils.</title>
        <authorList>
            <person name="Thibeaux R."/>
            <person name="Iraola G."/>
            <person name="Ferres I."/>
            <person name="Bierque E."/>
            <person name="Girault D."/>
            <person name="Soupe-Gilbert M.-E."/>
            <person name="Picardeau M."/>
            <person name="Goarant C."/>
        </authorList>
    </citation>
    <scope>NUCLEOTIDE SEQUENCE [LARGE SCALE GENOMIC DNA]</scope>
    <source>
        <strain evidence="1 4">FH2-B-C1</strain>
        <strain evidence="2 3">FH2-B-D1</strain>
    </source>
</reference>
<evidence type="ECO:0000313" key="1">
    <source>
        <dbReference type="EMBL" id="PJZ53900.1"/>
    </source>
</evidence>
<keyword evidence="3" id="KW-1185">Reference proteome</keyword>
<dbReference type="AlphaFoldDB" id="A0A2M9YQX8"/>
<accession>A0A2M9YQX8</accession>